<dbReference type="GO" id="GO:0004656">
    <property type="term" value="F:procollagen-proline 4-dioxygenase activity"/>
    <property type="evidence" value="ECO:0007669"/>
    <property type="project" value="TreeGrafter"/>
</dbReference>
<dbReference type="SUPFAM" id="SSF51197">
    <property type="entry name" value="Clavaminate synthase-like"/>
    <property type="match status" value="1"/>
</dbReference>
<keyword evidence="8" id="KW-1185">Reference proteome</keyword>
<reference evidence="7 8" key="1">
    <citation type="journal article" date="2011" name="Genome Res.">
        <title>Phylogeny-wide analysis of social amoeba genomes highlights ancient origins for complex intercellular communication.</title>
        <authorList>
            <person name="Heidel A.J."/>
            <person name="Lawal H.M."/>
            <person name="Felder M."/>
            <person name="Schilde C."/>
            <person name="Helps N.R."/>
            <person name="Tunggal B."/>
            <person name="Rivero F."/>
            <person name="John U."/>
            <person name="Schleicher M."/>
            <person name="Eichinger L."/>
            <person name="Platzer M."/>
            <person name="Noegel A.A."/>
            <person name="Schaap P."/>
            <person name="Gloeckner G."/>
        </authorList>
    </citation>
    <scope>NUCLEOTIDE SEQUENCE [LARGE SCALE GENOMIC DNA]</scope>
    <source>
        <strain evidence="8">ATCC 26659 / Pp 5 / PN500</strain>
    </source>
</reference>
<dbReference type="Proteomes" id="UP000001396">
    <property type="component" value="Unassembled WGS sequence"/>
</dbReference>
<comment type="caution">
    <text evidence="7">The sequence shown here is derived from an EMBL/GenBank/DDBJ whole genome shotgun (WGS) entry which is preliminary data.</text>
</comment>
<keyword evidence="3" id="KW-0223">Dioxygenase</keyword>
<comment type="cofactor">
    <cofactor evidence="1">
        <name>L-ascorbate</name>
        <dbReference type="ChEBI" id="CHEBI:38290"/>
    </cofactor>
</comment>
<dbReference type="InterPro" id="IPR006620">
    <property type="entry name" value="Pro_4_hyd_alph"/>
</dbReference>
<dbReference type="GO" id="GO:0005506">
    <property type="term" value="F:iron ion binding"/>
    <property type="evidence" value="ECO:0007669"/>
    <property type="project" value="InterPro"/>
</dbReference>
<proteinExistence type="predicted"/>
<dbReference type="InterPro" id="IPR044862">
    <property type="entry name" value="Pro_4_hyd_alph_FE2OG_OXY"/>
</dbReference>
<gene>
    <name evidence="7" type="ORF">PPL_06500</name>
</gene>
<keyword evidence="2" id="KW-0479">Metal-binding</keyword>
<evidence type="ECO:0000256" key="5">
    <source>
        <dbReference type="ARBA" id="ARBA00023004"/>
    </source>
</evidence>
<organism evidence="7 8">
    <name type="scientific">Heterostelium pallidum (strain ATCC 26659 / Pp 5 / PN500)</name>
    <name type="common">Cellular slime mold</name>
    <name type="synonym">Polysphondylium pallidum</name>
    <dbReference type="NCBI Taxonomy" id="670386"/>
    <lineage>
        <taxon>Eukaryota</taxon>
        <taxon>Amoebozoa</taxon>
        <taxon>Evosea</taxon>
        <taxon>Eumycetozoa</taxon>
        <taxon>Dictyostelia</taxon>
        <taxon>Acytosteliales</taxon>
        <taxon>Acytosteliaceae</taxon>
        <taxon>Heterostelium</taxon>
    </lineage>
</organism>
<dbReference type="InParanoid" id="D3BDB7"/>
<name>D3BDB7_HETP5</name>
<keyword evidence="5" id="KW-0408">Iron</keyword>
<evidence type="ECO:0000256" key="3">
    <source>
        <dbReference type="ARBA" id="ARBA00022964"/>
    </source>
</evidence>
<feature type="domain" description="Prolyl 4-hydroxylase alpha subunit" evidence="6">
    <location>
        <begin position="36"/>
        <end position="247"/>
    </location>
</feature>
<dbReference type="InterPro" id="IPR045054">
    <property type="entry name" value="P4HA-like"/>
</dbReference>
<evidence type="ECO:0000259" key="6">
    <source>
        <dbReference type="SMART" id="SM00702"/>
    </source>
</evidence>
<dbReference type="GO" id="GO:0005783">
    <property type="term" value="C:endoplasmic reticulum"/>
    <property type="evidence" value="ECO:0007669"/>
    <property type="project" value="TreeGrafter"/>
</dbReference>
<dbReference type="Gene3D" id="2.60.120.620">
    <property type="entry name" value="q2cbj1_9rhob like domain"/>
    <property type="match status" value="1"/>
</dbReference>
<dbReference type="EMBL" id="ADBJ01000029">
    <property type="protein sequence ID" value="EFA80561.1"/>
    <property type="molecule type" value="Genomic_DNA"/>
</dbReference>
<dbReference type="PANTHER" id="PTHR10869">
    <property type="entry name" value="PROLYL 4-HYDROXYLASE ALPHA SUBUNIT"/>
    <property type="match status" value="1"/>
</dbReference>
<evidence type="ECO:0000256" key="1">
    <source>
        <dbReference type="ARBA" id="ARBA00001961"/>
    </source>
</evidence>
<evidence type="ECO:0000256" key="4">
    <source>
        <dbReference type="ARBA" id="ARBA00023002"/>
    </source>
</evidence>
<evidence type="ECO:0000313" key="8">
    <source>
        <dbReference type="Proteomes" id="UP000001396"/>
    </source>
</evidence>
<keyword evidence="4" id="KW-0560">Oxidoreductase</keyword>
<accession>D3BDB7</accession>
<dbReference type="Pfam" id="PF13640">
    <property type="entry name" value="2OG-FeII_Oxy_3"/>
    <property type="match status" value="1"/>
</dbReference>
<dbReference type="GO" id="GO:0031418">
    <property type="term" value="F:L-ascorbic acid binding"/>
    <property type="evidence" value="ECO:0007669"/>
    <property type="project" value="InterPro"/>
</dbReference>
<dbReference type="AlphaFoldDB" id="D3BDB7"/>
<evidence type="ECO:0000256" key="2">
    <source>
        <dbReference type="ARBA" id="ARBA00022723"/>
    </source>
</evidence>
<protein>
    <recommendedName>
        <fullName evidence="6">Prolyl 4-hydroxylase alpha subunit domain-containing protein</fullName>
    </recommendedName>
</protein>
<sequence length="310" mass="35157">MSADASSVNTLINEFSLNNDYFDPTILVQSKIEYIDGGIIIDNVLSEEECRLIVEKMFHEESAQAAALPKTPVLWRGWSDNSGDEYKKLGVRVIRTSDQLASTLTARLWHFLPREMTTFSPSLQKQQLHSLTGLSRRHRFIRYDQGANFPTHMDGPYIHSDSEKSFLTCLFFLNNQALEYDGGELSFVETVDQNEPLGGGAASNYTTKTITSVQPKTGRVVIFPHKILHTSSPITRGQKFLIRNDIINDSFNQKDMNRSLDNNSILNNNSNIEPTTSTTITISRYQNTCLNQHTQAHHNITQYSPSQFQY</sequence>
<dbReference type="RefSeq" id="XP_020432681.1">
    <property type="nucleotide sequence ID" value="XM_020577354.1"/>
</dbReference>
<dbReference type="GeneID" id="31361982"/>
<evidence type="ECO:0000313" key="7">
    <source>
        <dbReference type="EMBL" id="EFA80561.1"/>
    </source>
</evidence>
<dbReference type="PANTHER" id="PTHR10869:SF203">
    <property type="entry name" value="PROLYL 4-HYDROXYLASE ALPHA SUBUNIT FE(2+) 2OG DIOXYGENASE DOMAIN-CONTAINING PROTEIN"/>
    <property type="match status" value="1"/>
</dbReference>
<dbReference type="SMART" id="SM00702">
    <property type="entry name" value="P4Hc"/>
    <property type="match status" value="1"/>
</dbReference>
<dbReference type="OMA" id="RHRFIRY"/>